<dbReference type="RefSeq" id="WP_114104463.1">
    <property type="nucleotide sequence ID" value="NZ_JARSBO010000013.1"/>
</dbReference>
<dbReference type="InterPro" id="IPR050789">
    <property type="entry name" value="Diverse_Enzym_Activities"/>
</dbReference>
<keyword evidence="1" id="KW-0812">Transmembrane</keyword>
<dbReference type="PANTHER" id="PTHR43283">
    <property type="entry name" value="BETA-LACTAMASE-RELATED"/>
    <property type="match status" value="1"/>
</dbReference>
<keyword evidence="1" id="KW-1133">Transmembrane helix</keyword>
<keyword evidence="1" id="KW-0472">Membrane</keyword>
<gene>
    <name evidence="3" type="ORF">P7680_21090</name>
</gene>
<dbReference type="EMBL" id="JARSBO010000013">
    <property type="protein sequence ID" value="MDG4721515.1"/>
    <property type="molecule type" value="Genomic_DNA"/>
</dbReference>
<protein>
    <submittedName>
        <fullName evidence="3">Serine hydrolase</fullName>
        <ecNumber evidence="3">3.1.1.103</ecNumber>
    </submittedName>
</protein>
<organism evidence="3 4">
    <name type="scientific">Thalassospira aquimaris</name>
    <dbReference type="NCBI Taxonomy" id="3037796"/>
    <lineage>
        <taxon>Bacteria</taxon>
        <taxon>Pseudomonadati</taxon>
        <taxon>Pseudomonadota</taxon>
        <taxon>Alphaproteobacteria</taxon>
        <taxon>Rhodospirillales</taxon>
        <taxon>Thalassospiraceae</taxon>
        <taxon>Thalassospira</taxon>
    </lineage>
</organism>
<comment type="caution">
    <text evidence="3">The sequence shown here is derived from an EMBL/GenBank/DDBJ whole genome shotgun (WGS) entry which is preliminary data.</text>
</comment>
<feature type="domain" description="Beta-lactamase-related" evidence="2">
    <location>
        <begin position="57"/>
        <end position="377"/>
    </location>
</feature>
<dbReference type="InterPro" id="IPR001466">
    <property type="entry name" value="Beta-lactam-related"/>
</dbReference>
<feature type="transmembrane region" description="Helical" evidence="1">
    <location>
        <begin position="21"/>
        <end position="39"/>
    </location>
</feature>
<accession>A0ABT6GHM3</accession>
<sequence length="395" mass="42850">MANLNATCRFGRGCRHQIDLFLTRVGVIASALLIVLWSFSAQAQQAQTPKKPVDTLEAFLHQYLQHSGLPGGVIGIGYGTGNVRYAASGYATVAPDVGMSMDRQFYIGSLTKMMTAVVTLQLASEKRIDLGDPIGKWLPKEYAGRIANGDNATIRDLLRNSSGIPDYLDGEFFFQLVGSDPQHGWRNKEVLSLIADRPALFEPGTKYNASNSNFILLGVMIEVVEGDHIERVFNRRIFEPAEMANTSFGRFPRPDLLAHGFDDANGDGQLEDVTDLDVGDQLADGGVISTAEDMVKFARALFVDGVLLGPNALSRATTDTMFAGGGGSYGYGMMIGSSDWGPVWGHDGIYFGYSAEFSWFPDQDTVVVFLSNGRALNDVPTVTSMLMTGIFGNPK</sequence>
<evidence type="ECO:0000313" key="4">
    <source>
        <dbReference type="Proteomes" id="UP001529180"/>
    </source>
</evidence>
<proteinExistence type="predicted"/>
<evidence type="ECO:0000256" key="1">
    <source>
        <dbReference type="SAM" id="Phobius"/>
    </source>
</evidence>
<evidence type="ECO:0000313" key="3">
    <source>
        <dbReference type="EMBL" id="MDG4721515.1"/>
    </source>
</evidence>
<evidence type="ECO:0000259" key="2">
    <source>
        <dbReference type="Pfam" id="PF00144"/>
    </source>
</evidence>
<reference evidence="3 4" key="1">
    <citation type="submission" date="2023-03" db="EMBL/GenBank/DDBJ databases">
        <title>Strain FZY0004 represents a novel species in the genus Thalassospira isolated from seawater.</title>
        <authorList>
            <person name="Fu Z.-Y."/>
        </authorList>
    </citation>
    <scope>NUCLEOTIDE SEQUENCE [LARGE SCALE GENOMIC DNA]</scope>
    <source>
        <strain evidence="3 4">FZY0004</strain>
    </source>
</reference>
<dbReference type="SUPFAM" id="SSF56601">
    <property type="entry name" value="beta-lactamase/transpeptidase-like"/>
    <property type="match status" value="1"/>
</dbReference>
<dbReference type="GO" id="GO:0016787">
    <property type="term" value="F:hydrolase activity"/>
    <property type="evidence" value="ECO:0007669"/>
    <property type="project" value="UniProtKB-KW"/>
</dbReference>
<name>A0ABT6GHM3_9PROT</name>
<dbReference type="Pfam" id="PF00144">
    <property type="entry name" value="Beta-lactamase"/>
    <property type="match status" value="1"/>
</dbReference>
<dbReference type="Gene3D" id="3.40.710.10">
    <property type="entry name" value="DD-peptidase/beta-lactamase superfamily"/>
    <property type="match status" value="1"/>
</dbReference>
<keyword evidence="3" id="KW-0378">Hydrolase</keyword>
<keyword evidence="4" id="KW-1185">Reference proteome</keyword>
<dbReference type="InterPro" id="IPR012338">
    <property type="entry name" value="Beta-lactam/transpept-like"/>
</dbReference>
<dbReference type="Proteomes" id="UP001529180">
    <property type="component" value="Unassembled WGS sequence"/>
</dbReference>
<dbReference type="EC" id="3.1.1.103" evidence="3"/>